<dbReference type="Gene3D" id="3.40.50.1820">
    <property type="entry name" value="alpha/beta hydrolase"/>
    <property type="match status" value="1"/>
</dbReference>
<evidence type="ECO:0000313" key="7">
    <source>
        <dbReference type="Proteomes" id="UP000053317"/>
    </source>
</evidence>
<dbReference type="InterPro" id="IPR029058">
    <property type="entry name" value="AB_hydrolase_fold"/>
</dbReference>
<evidence type="ECO:0000256" key="2">
    <source>
        <dbReference type="ARBA" id="ARBA00022801"/>
    </source>
</evidence>
<dbReference type="PROSITE" id="PS00122">
    <property type="entry name" value="CARBOXYLESTERASE_B_1"/>
    <property type="match status" value="1"/>
</dbReference>
<dbReference type="Proteomes" id="UP000053317">
    <property type="component" value="Unassembled WGS sequence"/>
</dbReference>
<evidence type="ECO:0000256" key="1">
    <source>
        <dbReference type="ARBA" id="ARBA00005964"/>
    </source>
</evidence>
<reference evidence="6 7" key="1">
    <citation type="submission" date="2015-05" db="EMBL/GenBank/DDBJ databases">
        <title>Distinctive expansion of gene families associated with plant cell wall degradation and secondary metabolism in the genomes of grapevine trunk pathogens.</title>
        <authorList>
            <person name="Lawrence D.P."/>
            <person name="Travadon R."/>
            <person name="Rolshausen P.E."/>
            <person name="Baumgartner K."/>
        </authorList>
    </citation>
    <scope>NUCLEOTIDE SEQUENCE [LARGE SCALE GENOMIC DNA]</scope>
    <source>
        <strain evidence="6">UCRPC4</strain>
    </source>
</reference>
<dbReference type="GO" id="GO:0052689">
    <property type="term" value="F:carboxylic ester hydrolase activity"/>
    <property type="evidence" value="ECO:0007669"/>
    <property type="project" value="TreeGrafter"/>
</dbReference>
<dbReference type="OrthoDB" id="408631at2759"/>
<keyword evidence="2 3" id="KW-0378">Hydrolase</keyword>
<evidence type="ECO:0000259" key="5">
    <source>
        <dbReference type="Pfam" id="PF00135"/>
    </source>
</evidence>
<feature type="domain" description="Carboxylesterase type B" evidence="5">
    <location>
        <begin position="4"/>
        <end position="338"/>
    </location>
</feature>
<dbReference type="InterPro" id="IPR002018">
    <property type="entry name" value="CarbesteraseB"/>
</dbReference>
<sequence>MGTEFGGNPKHVVIGGNSAGAASVTLHLTAYGGRNDGLFHASASESQSFGTIFTVAESQYQYDSLVARTNCTGSSNTLECLRNLPAAALQSVNINVPSPGASSPPLYMYSPVLDHDLVQDYTYAAYGKGNFIHLPAIYGDDTNEGTNFVPENTSTINESDEFIRNQWASITPQQVNVINQLYPNPNLTFPNSGPYWRQASDAYGEIRYICPGIFCSASYGPSFSSSGSSSSSYGQRRSPIPPQARRHYSQSIRSNTAVWNYRYNVLDPTQAAEGYGVPHTVELNAIFGPEYVNGAAPASYEAENSWIVPLIQAYWISFIRFFDPNVVRLHGSPAWEPYEWGRGIAGAGSRLRFGTEDGGQGVEMEDIQWQQKKRCEYLWSIGISLRQ</sequence>
<dbReference type="InterPro" id="IPR050654">
    <property type="entry name" value="AChE-related_enzymes"/>
</dbReference>
<comment type="caution">
    <text evidence="6">The sequence shown here is derived from an EMBL/GenBank/DDBJ whole genome shotgun (WGS) entry which is preliminary data.</text>
</comment>
<feature type="compositionally biased region" description="Low complexity" evidence="4">
    <location>
        <begin position="225"/>
        <end position="234"/>
    </location>
</feature>
<gene>
    <name evidence="6" type="ORF">UCRPC4_g01192</name>
</gene>
<feature type="region of interest" description="Disordered" evidence="4">
    <location>
        <begin position="225"/>
        <end position="247"/>
    </location>
</feature>
<dbReference type="PANTHER" id="PTHR43918">
    <property type="entry name" value="ACETYLCHOLINESTERASE"/>
    <property type="match status" value="1"/>
</dbReference>
<organism evidence="6 7">
    <name type="scientific">Phaeomoniella chlamydospora</name>
    <name type="common">Phaeoacremonium chlamydosporum</name>
    <dbReference type="NCBI Taxonomy" id="158046"/>
    <lineage>
        <taxon>Eukaryota</taxon>
        <taxon>Fungi</taxon>
        <taxon>Dikarya</taxon>
        <taxon>Ascomycota</taxon>
        <taxon>Pezizomycotina</taxon>
        <taxon>Eurotiomycetes</taxon>
        <taxon>Chaetothyriomycetidae</taxon>
        <taxon>Phaeomoniellales</taxon>
        <taxon>Phaeomoniellaceae</taxon>
        <taxon>Phaeomoniella</taxon>
    </lineage>
</organism>
<proteinExistence type="inferred from homology"/>
<accession>A0A0G2HFG0</accession>
<evidence type="ECO:0000256" key="4">
    <source>
        <dbReference type="SAM" id="MobiDB-lite"/>
    </source>
</evidence>
<dbReference type="InterPro" id="IPR019826">
    <property type="entry name" value="Carboxylesterase_B_AS"/>
</dbReference>
<reference evidence="6 7" key="2">
    <citation type="submission" date="2015-05" db="EMBL/GenBank/DDBJ databases">
        <authorList>
            <person name="Morales-Cruz A."/>
            <person name="Amrine K.C."/>
            <person name="Cantu D."/>
        </authorList>
    </citation>
    <scope>NUCLEOTIDE SEQUENCE [LARGE SCALE GENOMIC DNA]</scope>
    <source>
        <strain evidence="6">UCRPC4</strain>
    </source>
</reference>
<dbReference type="AlphaFoldDB" id="A0A0G2HFG0"/>
<dbReference type="PANTHER" id="PTHR43918:SF4">
    <property type="entry name" value="CARBOXYLIC ESTER HYDROLASE"/>
    <property type="match status" value="1"/>
</dbReference>
<dbReference type="Pfam" id="PF00135">
    <property type="entry name" value="COesterase"/>
    <property type="match status" value="1"/>
</dbReference>
<protein>
    <recommendedName>
        <fullName evidence="3">Carboxylic ester hydrolase</fullName>
        <ecNumber evidence="3">3.1.1.-</ecNumber>
    </recommendedName>
</protein>
<dbReference type="EC" id="3.1.1.-" evidence="3"/>
<dbReference type="SUPFAM" id="SSF53474">
    <property type="entry name" value="alpha/beta-Hydrolases"/>
    <property type="match status" value="1"/>
</dbReference>
<keyword evidence="7" id="KW-1185">Reference proteome</keyword>
<evidence type="ECO:0000256" key="3">
    <source>
        <dbReference type="RuleBase" id="RU361235"/>
    </source>
</evidence>
<evidence type="ECO:0000313" key="6">
    <source>
        <dbReference type="EMBL" id="KKY27210.1"/>
    </source>
</evidence>
<dbReference type="EMBL" id="LCWF01000027">
    <property type="protein sequence ID" value="KKY27210.1"/>
    <property type="molecule type" value="Genomic_DNA"/>
</dbReference>
<name>A0A0G2HFG0_PHACM</name>
<comment type="similarity">
    <text evidence="1 3">Belongs to the type-B carboxylesterase/lipase family.</text>
</comment>